<evidence type="ECO:0000313" key="4">
    <source>
        <dbReference type="Proteomes" id="UP000054820"/>
    </source>
</evidence>
<name>A0A378L9G7_9GAMM</name>
<proteinExistence type="predicted"/>
<dbReference type="Proteomes" id="UP000054820">
    <property type="component" value="Unassembled WGS sequence"/>
</dbReference>
<reference evidence="3 5" key="2">
    <citation type="submission" date="2018-06" db="EMBL/GenBank/DDBJ databases">
        <authorList>
            <consortium name="Pathogen Informatics"/>
            <person name="Doyle S."/>
        </authorList>
    </citation>
    <scope>NUCLEOTIDE SEQUENCE [LARGE SCALE GENOMIC DNA]</scope>
    <source>
        <strain evidence="3 5">NCTC11991</strain>
    </source>
</reference>
<dbReference type="AlphaFoldDB" id="A0A378L9G7"/>
<evidence type="ECO:0000313" key="5">
    <source>
        <dbReference type="Proteomes" id="UP000255110"/>
    </source>
</evidence>
<dbReference type="OrthoDB" id="5643799at2"/>
<accession>A0A378L9G7</accession>
<evidence type="ECO:0000256" key="1">
    <source>
        <dbReference type="SAM" id="Phobius"/>
    </source>
</evidence>
<protein>
    <submittedName>
        <fullName evidence="3">Uncharacterized protein</fullName>
    </submittedName>
</protein>
<evidence type="ECO:0000313" key="2">
    <source>
        <dbReference type="EMBL" id="KTD80958.1"/>
    </source>
</evidence>
<evidence type="ECO:0000313" key="3">
    <source>
        <dbReference type="EMBL" id="STY23354.1"/>
    </source>
</evidence>
<dbReference type="EMBL" id="UGOY01000001">
    <property type="protein sequence ID" value="STY23354.1"/>
    <property type="molecule type" value="Genomic_DNA"/>
</dbReference>
<keyword evidence="1" id="KW-0812">Transmembrane</keyword>
<feature type="transmembrane region" description="Helical" evidence="1">
    <location>
        <begin position="12"/>
        <end position="33"/>
    </location>
</feature>
<dbReference type="Proteomes" id="UP000255110">
    <property type="component" value="Unassembled WGS sequence"/>
</dbReference>
<keyword evidence="1" id="KW-0472">Membrane</keyword>
<sequence length="88" mass="9544">MTFGKIDPVSLAVSLGILSGLSTFFAGLMVLIFNTGKPFNGMMGTLYIPYDLSFFQCLLGGVTVAVSTFIGSYIIAWAYNFLRNKLNS</sequence>
<reference evidence="2 4" key="1">
    <citation type="submission" date="2015-11" db="EMBL/GenBank/DDBJ databases">
        <title>Genomic analysis of 38 Legionella species identifies large and diverse effector repertoires.</title>
        <authorList>
            <person name="Burstein D."/>
            <person name="Amaro F."/>
            <person name="Zusman T."/>
            <person name="Lifshitz Z."/>
            <person name="Cohen O."/>
            <person name="Gilbert J.A."/>
            <person name="Pupko T."/>
            <person name="Shuman H.A."/>
            <person name="Segal G."/>
        </authorList>
    </citation>
    <scope>NUCLEOTIDE SEQUENCE [LARGE SCALE GENOMIC DNA]</scope>
    <source>
        <strain evidence="2 4">SC-18-C9</strain>
    </source>
</reference>
<keyword evidence="1" id="KW-1133">Transmembrane helix</keyword>
<dbReference type="STRING" id="460.Lstg_0185"/>
<keyword evidence="4" id="KW-1185">Reference proteome</keyword>
<feature type="transmembrane region" description="Helical" evidence="1">
    <location>
        <begin position="53"/>
        <end position="79"/>
    </location>
</feature>
<dbReference type="EMBL" id="LNYZ01000001">
    <property type="protein sequence ID" value="KTD80958.1"/>
    <property type="molecule type" value="Genomic_DNA"/>
</dbReference>
<organism evidence="3 5">
    <name type="scientific">Legionella steigerwaltii</name>
    <dbReference type="NCBI Taxonomy" id="460"/>
    <lineage>
        <taxon>Bacteria</taxon>
        <taxon>Pseudomonadati</taxon>
        <taxon>Pseudomonadota</taxon>
        <taxon>Gammaproteobacteria</taxon>
        <taxon>Legionellales</taxon>
        <taxon>Legionellaceae</taxon>
        <taxon>Legionella</taxon>
    </lineage>
</organism>
<gene>
    <name evidence="2" type="ORF">Lstg_0185</name>
    <name evidence="3" type="ORF">NCTC11991_01962</name>
</gene>